<organism evidence="1 3">
    <name type="scientific">Shewanella piezotolerans (strain WP3 / JCM 13877)</name>
    <dbReference type="NCBI Taxonomy" id="225849"/>
    <lineage>
        <taxon>Bacteria</taxon>
        <taxon>Pseudomonadati</taxon>
        <taxon>Pseudomonadota</taxon>
        <taxon>Gammaproteobacteria</taxon>
        <taxon>Alteromonadales</taxon>
        <taxon>Shewanellaceae</taxon>
        <taxon>Shewanella</taxon>
    </lineage>
</organism>
<dbReference type="AlphaFoldDB" id="B8CHQ3"/>
<dbReference type="HOGENOM" id="CLU_3405374_0_0_6"/>
<keyword evidence="3" id="KW-1185">Reference proteome</keyword>
<sequence length="30" mass="3202">MDGVQRASAVSAHALAAGHWNHCCLMITYS</sequence>
<evidence type="ECO:0000313" key="2">
    <source>
        <dbReference type="EMBL" id="ACJ27181.1"/>
    </source>
</evidence>
<dbReference type="KEGG" id="swp:swp_0344"/>
<dbReference type="EMBL" id="CP000472">
    <property type="protein sequence ID" value="ACJ27181.1"/>
    <property type="molecule type" value="Genomic_DNA"/>
</dbReference>
<name>B8CHQ3_SHEPW</name>
<protein>
    <submittedName>
        <fullName evidence="1">Uncharacterized protein</fullName>
    </submittedName>
</protein>
<reference evidence="1 3" key="1">
    <citation type="journal article" date="2008" name="PLoS ONE">
        <title>Environmental adaptation: genomic analysis of the piezotolerant and psychrotolerant deep-sea iron reducing bacterium Shewanella piezotolerans WP3.</title>
        <authorList>
            <person name="Wang F."/>
            <person name="Wang J."/>
            <person name="Jian H."/>
            <person name="Zhang B."/>
            <person name="Li S."/>
            <person name="Wang F."/>
            <person name="Zeng X."/>
            <person name="Gao L."/>
            <person name="Bartlett D.H."/>
            <person name="Yu J."/>
            <person name="Hu S."/>
            <person name="Xiao X."/>
        </authorList>
    </citation>
    <scope>NUCLEOTIDE SEQUENCE [LARGE SCALE GENOMIC DNA]</scope>
    <source>
        <strain evidence="1">WP3</strain>
        <strain evidence="3">WP3 / JCM 13877</strain>
    </source>
</reference>
<dbReference type="EMBL" id="CP000472">
    <property type="protein sequence ID" value="ACJ27179.1"/>
    <property type="molecule type" value="Genomic_DNA"/>
</dbReference>
<dbReference type="STRING" id="225849.swp_0344"/>
<accession>B8CHQ3</accession>
<gene>
    <name evidence="1" type="ordered locus">swp_0344</name>
    <name evidence="2" type="ordered locus">swp_0346</name>
</gene>
<proteinExistence type="predicted"/>
<evidence type="ECO:0000313" key="1">
    <source>
        <dbReference type="EMBL" id="ACJ27179.1"/>
    </source>
</evidence>
<evidence type="ECO:0000313" key="3">
    <source>
        <dbReference type="Proteomes" id="UP000000753"/>
    </source>
</evidence>
<dbReference type="Proteomes" id="UP000000753">
    <property type="component" value="Chromosome"/>
</dbReference>
<dbReference type="KEGG" id="swp:swp_0346"/>